<name>A0A0M7B774_9RHOB</name>
<reference evidence="1 2" key="1">
    <citation type="submission" date="2015-09" db="EMBL/GenBank/DDBJ databases">
        <authorList>
            <person name="Jackson K.R."/>
            <person name="Lunt B.L."/>
            <person name="Fisher J.N.B."/>
            <person name="Gardner A.V."/>
            <person name="Bailey M.E."/>
            <person name="Deus L.M."/>
            <person name="Earl A.S."/>
            <person name="Gibby P.D."/>
            <person name="Hartmann K.A."/>
            <person name="Liu J.E."/>
            <person name="Manci A.M."/>
            <person name="Nielsen D.A."/>
            <person name="Solomon M.B."/>
            <person name="Breakwell D.P."/>
            <person name="Burnett S.H."/>
            <person name="Grose J.H."/>
        </authorList>
    </citation>
    <scope>NUCLEOTIDE SEQUENCE [LARGE SCALE GENOMIC DNA]</scope>
    <source>
        <strain evidence="1 2">CECT 7799</strain>
    </source>
</reference>
<dbReference type="STRING" id="313367.JSE7799_00754"/>
<sequence>MQTAWDIYQDHLDVTSRALWARDYGTAAELVQYPHEVVIGDSLARSEDPAKMIERLRALRESLENLAATAYHRLAKQVDFAPDNPDTILGEHEVYVLRGATYAITPYRTSNILDRIDGRWLCRRSRIHETPRGLHYGTPLIKLSAPDAADARNGDPT</sequence>
<evidence type="ECO:0000313" key="1">
    <source>
        <dbReference type="EMBL" id="CUH26815.1"/>
    </source>
</evidence>
<dbReference type="OrthoDB" id="7717972at2"/>
<keyword evidence="2" id="KW-1185">Reference proteome</keyword>
<accession>A0A0M7B774</accession>
<organism evidence="1 2">
    <name type="scientific">Jannaschia seosinensis</name>
    <dbReference type="NCBI Taxonomy" id="313367"/>
    <lineage>
        <taxon>Bacteria</taxon>
        <taxon>Pseudomonadati</taxon>
        <taxon>Pseudomonadota</taxon>
        <taxon>Alphaproteobacteria</taxon>
        <taxon>Rhodobacterales</taxon>
        <taxon>Roseobacteraceae</taxon>
        <taxon>Jannaschia</taxon>
    </lineage>
</organism>
<dbReference type="EMBL" id="CYPR01000043">
    <property type="protein sequence ID" value="CUH26815.1"/>
    <property type="molecule type" value="Genomic_DNA"/>
</dbReference>
<dbReference type="Proteomes" id="UP000049455">
    <property type="component" value="Unassembled WGS sequence"/>
</dbReference>
<gene>
    <name evidence="1" type="ORF">JSE7799_00754</name>
</gene>
<evidence type="ECO:0000313" key="2">
    <source>
        <dbReference type="Proteomes" id="UP000049455"/>
    </source>
</evidence>
<protein>
    <recommendedName>
        <fullName evidence="3">SnoaL-like domain-containing protein</fullName>
    </recommendedName>
</protein>
<evidence type="ECO:0008006" key="3">
    <source>
        <dbReference type="Google" id="ProtNLM"/>
    </source>
</evidence>
<dbReference type="AlphaFoldDB" id="A0A0M7B774"/>
<dbReference type="RefSeq" id="WP_055662417.1">
    <property type="nucleotide sequence ID" value="NZ_CYPR01000043.1"/>
</dbReference>
<proteinExistence type="predicted"/>